<dbReference type="PANTHER" id="PTHR37523">
    <property type="entry name" value="METALLOPHOSPHOESTERASE"/>
    <property type="match status" value="1"/>
</dbReference>
<evidence type="ECO:0000259" key="1">
    <source>
        <dbReference type="Pfam" id="PF00149"/>
    </source>
</evidence>
<organism evidence="2 3">
    <name type="scientific">Oopsacas minuta</name>
    <dbReference type="NCBI Taxonomy" id="111878"/>
    <lineage>
        <taxon>Eukaryota</taxon>
        <taxon>Metazoa</taxon>
        <taxon>Porifera</taxon>
        <taxon>Hexactinellida</taxon>
        <taxon>Hexasterophora</taxon>
        <taxon>Lyssacinosida</taxon>
        <taxon>Leucopsacidae</taxon>
        <taxon>Oopsacas</taxon>
    </lineage>
</organism>
<dbReference type="InterPro" id="IPR029052">
    <property type="entry name" value="Metallo-depent_PP-like"/>
</dbReference>
<name>A0AAV7KD23_9METZ</name>
<accession>A0AAV7KD23</accession>
<evidence type="ECO:0000313" key="2">
    <source>
        <dbReference type="EMBL" id="KAI6659118.1"/>
    </source>
</evidence>
<dbReference type="EMBL" id="JAKMXF010000066">
    <property type="protein sequence ID" value="KAI6659118.1"/>
    <property type="molecule type" value="Genomic_DNA"/>
</dbReference>
<protein>
    <recommendedName>
        <fullName evidence="1">Calcineurin-like phosphoesterase domain-containing protein</fullName>
    </recommendedName>
</protein>
<dbReference type="InterPro" id="IPR004843">
    <property type="entry name" value="Calcineurin-like_PHP"/>
</dbReference>
<dbReference type="Pfam" id="PF00149">
    <property type="entry name" value="Metallophos"/>
    <property type="match status" value="1"/>
</dbReference>
<sequence>MAYNKLITILHVTDIHDSFDNIKALELQLNTDGIAVDIILVSGDISTMPMGINPNDLDLIATFEKSVIKVLTELFKICPKVVYIPGNHDPINFFNKFEYPLINDNIINLHKDMFRIADGLVVVGFGGSLPGYKSGVMEWDGFPHHQTDTYEAELEPFLARILSNNPEITEYIAEDDVIILMTHVGPDGFPTAIDYTEPNTPITCGSTSLRKCLLSNAQNKVILNIHGHTHVGIGHNLIGKITVSNPGPLKSGKYGLYTFSRLEKLWKITSIHLNAIK</sequence>
<keyword evidence="3" id="KW-1185">Reference proteome</keyword>
<gene>
    <name evidence="2" type="ORF">LOD99_14794</name>
</gene>
<evidence type="ECO:0000313" key="3">
    <source>
        <dbReference type="Proteomes" id="UP001165289"/>
    </source>
</evidence>
<dbReference type="GO" id="GO:0016787">
    <property type="term" value="F:hydrolase activity"/>
    <property type="evidence" value="ECO:0007669"/>
    <property type="project" value="InterPro"/>
</dbReference>
<dbReference type="SUPFAM" id="SSF56300">
    <property type="entry name" value="Metallo-dependent phosphatases"/>
    <property type="match status" value="1"/>
</dbReference>
<reference evidence="2 3" key="1">
    <citation type="journal article" date="2023" name="BMC Biol.">
        <title>The compact genome of the sponge Oopsacas minuta (Hexactinellida) is lacking key metazoan core genes.</title>
        <authorList>
            <person name="Santini S."/>
            <person name="Schenkelaars Q."/>
            <person name="Jourda C."/>
            <person name="Duchesne M."/>
            <person name="Belahbib H."/>
            <person name="Rocher C."/>
            <person name="Selva M."/>
            <person name="Riesgo A."/>
            <person name="Vervoort M."/>
            <person name="Leys S.P."/>
            <person name="Kodjabachian L."/>
            <person name="Le Bivic A."/>
            <person name="Borchiellini C."/>
            <person name="Claverie J.M."/>
            <person name="Renard E."/>
        </authorList>
    </citation>
    <scope>NUCLEOTIDE SEQUENCE [LARGE SCALE GENOMIC DNA]</scope>
    <source>
        <strain evidence="2">SPO-2</strain>
    </source>
</reference>
<dbReference type="Gene3D" id="3.60.21.10">
    <property type="match status" value="1"/>
</dbReference>
<dbReference type="AlphaFoldDB" id="A0AAV7KD23"/>
<dbReference type="PANTHER" id="PTHR37523:SF1">
    <property type="entry name" value="CALCINEURIN-LIKE PHOSPHOESTERASE DOMAIN-CONTAINING PROTEIN"/>
    <property type="match status" value="1"/>
</dbReference>
<comment type="caution">
    <text evidence="2">The sequence shown here is derived from an EMBL/GenBank/DDBJ whole genome shotgun (WGS) entry which is preliminary data.</text>
</comment>
<dbReference type="Proteomes" id="UP001165289">
    <property type="component" value="Unassembled WGS sequence"/>
</dbReference>
<proteinExistence type="predicted"/>
<feature type="domain" description="Calcineurin-like phosphoesterase" evidence="1">
    <location>
        <begin position="8"/>
        <end position="231"/>
    </location>
</feature>